<reference evidence="2" key="1">
    <citation type="submission" date="2020-09" db="EMBL/GenBank/DDBJ databases">
        <title>Genome-Enabled Discovery of Anthraquinone Biosynthesis in Senna tora.</title>
        <authorList>
            <person name="Kang S.-H."/>
            <person name="Pandey R.P."/>
            <person name="Lee C.-M."/>
            <person name="Sim J.-S."/>
            <person name="Jeong J.-T."/>
            <person name="Choi B.-S."/>
            <person name="Jung M."/>
            <person name="Ginzburg D."/>
            <person name="Zhao K."/>
            <person name="Won S.Y."/>
            <person name="Oh T.-J."/>
            <person name="Yu Y."/>
            <person name="Kim N.-H."/>
            <person name="Lee O.R."/>
            <person name="Lee T.-H."/>
            <person name="Bashyal P."/>
            <person name="Kim T.-S."/>
            <person name="Lee W.-H."/>
            <person name="Kawkins C."/>
            <person name="Kim C.-K."/>
            <person name="Kim J.S."/>
            <person name="Ahn B.O."/>
            <person name="Rhee S.Y."/>
            <person name="Sohng J.K."/>
        </authorList>
    </citation>
    <scope>NUCLEOTIDE SEQUENCE</scope>
    <source>
        <tissue evidence="2">Leaf</tissue>
    </source>
</reference>
<dbReference type="EMBL" id="JAAIUW010000003">
    <property type="protein sequence ID" value="KAF7839477.1"/>
    <property type="molecule type" value="Genomic_DNA"/>
</dbReference>
<organism evidence="2 3">
    <name type="scientific">Senna tora</name>
    <dbReference type="NCBI Taxonomy" id="362788"/>
    <lineage>
        <taxon>Eukaryota</taxon>
        <taxon>Viridiplantae</taxon>
        <taxon>Streptophyta</taxon>
        <taxon>Embryophyta</taxon>
        <taxon>Tracheophyta</taxon>
        <taxon>Spermatophyta</taxon>
        <taxon>Magnoliopsida</taxon>
        <taxon>eudicotyledons</taxon>
        <taxon>Gunneridae</taxon>
        <taxon>Pentapetalae</taxon>
        <taxon>rosids</taxon>
        <taxon>fabids</taxon>
        <taxon>Fabales</taxon>
        <taxon>Fabaceae</taxon>
        <taxon>Caesalpinioideae</taxon>
        <taxon>Cassia clade</taxon>
        <taxon>Senna</taxon>
    </lineage>
</organism>
<comment type="caution">
    <text evidence="2">The sequence shown here is derived from an EMBL/GenBank/DDBJ whole genome shotgun (WGS) entry which is preliminary data.</text>
</comment>
<proteinExistence type="predicted"/>
<protein>
    <submittedName>
        <fullName evidence="2">Uncharacterized protein</fullName>
    </submittedName>
</protein>
<evidence type="ECO:0000313" key="3">
    <source>
        <dbReference type="Proteomes" id="UP000634136"/>
    </source>
</evidence>
<feature type="compositionally biased region" description="Basic and acidic residues" evidence="1">
    <location>
        <begin position="13"/>
        <end position="22"/>
    </location>
</feature>
<gene>
    <name evidence="2" type="ORF">G2W53_007959</name>
</gene>
<accession>A0A835CHQ6</accession>
<feature type="region of interest" description="Disordered" evidence="1">
    <location>
        <begin position="1"/>
        <end position="22"/>
    </location>
</feature>
<name>A0A835CHQ6_9FABA</name>
<dbReference type="Proteomes" id="UP000634136">
    <property type="component" value="Unassembled WGS sequence"/>
</dbReference>
<sequence length="22" mass="2528">MATVSIVWPTESLSERHNGERQ</sequence>
<dbReference type="AlphaFoldDB" id="A0A835CHQ6"/>
<keyword evidence="3" id="KW-1185">Reference proteome</keyword>
<evidence type="ECO:0000256" key="1">
    <source>
        <dbReference type="SAM" id="MobiDB-lite"/>
    </source>
</evidence>
<evidence type="ECO:0000313" key="2">
    <source>
        <dbReference type="EMBL" id="KAF7839477.1"/>
    </source>
</evidence>